<dbReference type="SUPFAM" id="SSF48371">
    <property type="entry name" value="ARM repeat"/>
    <property type="match status" value="1"/>
</dbReference>
<dbReference type="EMBL" id="NBCO01000003">
    <property type="protein sequence ID" value="ORC92507.1"/>
    <property type="molecule type" value="Genomic_DNA"/>
</dbReference>
<evidence type="ECO:0000256" key="3">
    <source>
        <dbReference type="SAM" id="MobiDB-lite"/>
    </source>
</evidence>
<evidence type="ECO:0000313" key="6">
    <source>
        <dbReference type="Proteomes" id="UP000192257"/>
    </source>
</evidence>
<dbReference type="Pfam" id="PF21038">
    <property type="entry name" value="CEP104_N"/>
    <property type="match status" value="1"/>
</dbReference>
<evidence type="ECO:0000256" key="2">
    <source>
        <dbReference type="PROSITE-ProRule" id="PRU00103"/>
    </source>
</evidence>
<keyword evidence="1" id="KW-0677">Repeat</keyword>
<comment type="caution">
    <text evidence="5">The sequence shown here is derived from an EMBL/GenBank/DDBJ whole genome shotgun (WGS) entry which is preliminary data.</text>
</comment>
<sequence length="850" mass="94696">MGAMFPSEDKYGPRLSMSLCHYSSEDLDHPASALRYHTRSTLGWQSKKECPYPQELGFSFEGEVELRFIRILVHECKIPSRIEVFVSGATEEEIESGKVRSYESSTFHRLGYVQLSTNEENKYAARELKTINVSRRCVYVKLLISRPHRCDYNVFHQVGIIAMTSHGVLLRTLQNRLTKEICLVGEVVEVPLDEMSPPSLDDLEYKNLEENGREIDVPTSRRITEVMLMKDRAVAVEDYDLAASLKTFLVFLEESGKKLYQLEKQKSDAVKKEDYALAKQIKREIDGLREKAYRIPETLLKQNEKIAPLNSSNQYPSLQEEELTQEQPNHIEKPIKSQASPIITDASSPKFFDETPVCGNGKYNFDSSEIVTRIEENDVKGNNGGVNIPLELMEGKPEWEKTINSTILRLSGEQQPASPLKGEVLTEARSSEKVFGTYCSACLFGKKGQLREVAIRAIVSPEGFAALSSHSPIVVETLLLYMALPSRGIADSVAQVVLSSCEALLAILTGKLKDAPLASSLIPQLSSLLPELVNRSGDNNNRVRDTAESVIMGISEIALEAVISALLVDPDKVKKRPVSYKIHLARLNILSSLIDRYYVNGSESISNRVDDILSKVVLNSLQHSNGEVREAANHLFAKILILEPKRAATYLEGLKSSQVSAIKEHVISLKATNPTRKYSTGTESRVTTSSEIAPDTSENNSTRDLPNHISEKEGNHHTMKRCQFCGECDETFTEAGLDIHYIRACPMLCPCPLCDQVTEIATLQPHLTSECENRHLVRECPRCKEAVRVEDFKKHLDAMSCIKAVPTHSVCPLCHARFQTGSAGWLAHLASPPGCPNNPRKYDGTGPIAE</sequence>
<dbReference type="Proteomes" id="UP000192257">
    <property type="component" value="Unassembled WGS sequence"/>
</dbReference>
<proteinExistence type="predicted"/>
<feature type="repeat" description="HEAT" evidence="2">
    <location>
        <begin position="528"/>
        <end position="566"/>
    </location>
</feature>
<dbReference type="Pfam" id="PF21040">
    <property type="entry name" value="CEP104-like_TOG"/>
    <property type="match status" value="1"/>
</dbReference>
<dbReference type="SMART" id="SM01349">
    <property type="entry name" value="TOG"/>
    <property type="match status" value="1"/>
</dbReference>
<evidence type="ECO:0000313" key="5">
    <source>
        <dbReference type="EMBL" id="ORC92507.1"/>
    </source>
</evidence>
<dbReference type="PROSITE" id="PS50077">
    <property type="entry name" value="HEAT_REPEAT"/>
    <property type="match status" value="1"/>
</dbReference>
<evidence type="ECO:0000259" key="4">
    <source>
        <dbReference type="SMART" id="SM01349"/>
    </source>
</evidence>
<feature type="region of interest" description="Disordered" evidence="3">
    <location>
        <begin position="677"/>
        <end position="712"/>
    </location>
</feature>
<gene>
    <name evidence="5" type="ORF">TM35_000032600</name>
</gene>
<dbReference type="InterPro" id="IPR021133">
    <property type="entry name" value="HEAT_type_2"/>
</dbReference>
<dbReference type="GO" id="GO:0005929">
    <property type="term" value="C:cilium"/>
    <property type="evidence" value="ECO:0007669"/>
    <property type="project" value="TreeGrafter"/>
</dbReference>
<dbReference type="InterPro" id="IPR052607">
    <property type="entry name" value="CEP104-like"/>
</dbReference>
<dbReference type="VEuPathDB" id="TriTrypDB:TM35_000032600"/>
<dbReference type="SUPFAM" id="SSF49785">
    <property type="entry name" value="Galactose-binding domain-like"/>
    <property type="match status" value="1"/>
</dbReference>
<dbReference type="InterPro" id="IPR048738">
    <property type="entry name" value="CEP104_Znf"/>
</dbReference>
<dbReference type="InterPro" id="IPR011989">
    <property type="entry name" value="ARM-like"/>
</dbReference>
<dbReference type="Gene3D" id="1.25.10.10">
    <property type="entry name" value="Leucine-rich Repeat Variant"/>
    <property type="match status" value="1"/>
</dbReference>
<protein>
    <recommendedName>
        <fullName evidence="4">TOG domain-containing protein</fullName>
    </recommendedName>
</protein>
<dbReference type="Pfam" id="PF21039">
    <property type="entry name" value="CEP104_ZnF"/>
    <property type="match status" value="1"/>
</dbReference>
<dbReference type="InterPro" id="IPR034085">
    <property type="entry name" value="TOG"/>
</dbReference>
<feature type="domain" description="TOG" evidence="4">
    <location>
        <begin position="424"/>
        <end position="675"/>
    </location>
</feature>
<dbReference type="AlphaFoldDB" id="A0A1X0P6E5"/>
<feature type="compositionally biased region" description="Polar residues" evidence="3">
    <location>
        <begin position="677"/>
        <end position="704"/>
    </location>
</feature>
<keyword evidence="6" id="KW-1185">Reference proteome</keyword>
<accession>A0A1X0P6E5</accession>
<dbReference type="InterPro" id="IPR016024">
    <property type="entry name" value="ARM-type_fold"/>
</dbReference>
<dbReference type="PANTHER" id="PTHR13371:SF0">
    <property type="entry name" value="CENTROSOMAL PROTEIN OF 104 KDA"/>
    <property type="match status" value="1"/>
</dbReference>
<reference evidence="5 6" key="1">
    <citation type="submission" date="2017-03" db="EMBL/GenBank/DDBJ databases">
        <title>An alternative strategy for trypanosome survival in the mammalian bloodstream revealed through genome and transcriptome analysis of the ubiquitous bovine parasite Trypanosoma (Megatrypanum) theileri.</title>
        <authorList>
            <person name="Kelly S."/>
            <person name="Ivens A."/>
            <person name="Mott A."/>
            <person name="O'Neill E."/>
            <person name="Emms D."/>
            <person name="Macleod O."/>
            <person name="Voorheis P."/>
            <person name="Matthews J."/>
            <person name="Matthews K."/>
            <person name="Carrington M."/>
        </authorList>
    </citation>
    <scope>NUCLEOTIDE SEQUENCE [LARGE SCALE GENOMIC DNA]</scope>
    <source>
        <strain evidence="5">Edinburgh</strain>
    </source>
</reference>
<dbReference type="OrthoDB" id="66599at2759"/>
<dbReference type="GeneID" id="39981807"/>
<organism evidence="5 6">
    <name type="scientific">Trypanosoma theileri</name>
    <dbReference type="NCBI Taxonomy" id="67003"/>
    <lineage>
        <taxon>Eukaryota</taxon>
        <taxon>Discoba</taxon>
        <taxon>Euglenozoa</taxon>
        <taxon>Kinetoplastea</taxon>
        <taxon>Metakinetoplastina</taxon>
        <taxon>Trypanosomatida</taxon>
        <taxon>Trypanosomatidae</taxon>
        <taxon>Trypanosoma</taxon>
    </lineage>
</organism>
<dbReference type="InterPro" id="IPR008979">
    <property type="entry name" value="Galactose-bd-like_sf"/>
</dbReference>
<dbReference type="InterPro" id="IPR048739">
    <property type="entry name" value="CEP104_N"/>
</dbReference>
<evidence type="ECO:0000256" key="1">
    <source>
        <dbReference type="ARBA" id="ARBA00022737"/>
    </source>
</evidence>
<dbReference type="RefSeq" id="XP_028886573.1">
    <property type="nucleotide sequence ID" value="XM_029022027.1"/>
</dbReference>
<name>A0A1X0P6E5_9TRYP</name>
<dbReference type="PANTHER" id="PTHR13371">
    <property type="entry name" value="GLYCINE-, GLUTAMATE-, THIENYLCYCLOHEXYLPIPERIDINE-BINDING PROTEIN"/>
    <property type="match status" value="1"/>
</dbReference>